<evidence type="ECO:0000313" key="1">
    <source>
        <dbReference type="EMBL" id="AVX23383.1"/>
    </source>
</evidence>
<dbReference type="EMBL" id="CP028490">
    <property type="protein sequence ID" value="AVX23383.1"/>
    <property type="molecule type" value="Genomic_DNA"/>
</dbReference>
<accession>A0AAD0I7D1</accession>
<name>A0AAD0I7D1_PSESX</name>
<dbReference type="InterPro" id="IPR035897">
    <property type="entry name" value="Toll_tir_struct_dom_sf"/>
</dbReference>
<proteinExistence type="predicted"/>
<dbReference type="SUPFAM" id="SSF52200">
    <property type="entry name" value="Toll/Interleukin receptor TIR domain"/>
    <property type="match status" value="1"/>
</dbReference>
<dbReference type="Gene3D" id="3.40.50.10140">
    <property type="entry name" value="Toll/interleukin-1 receptor homology (TIR) domain"/>
    <property type="match status" value="1"/>
</dbReference>
<reference evidence="1 2" key="1">
    <citation type="submission" date="2018-04" db="EMBL/GenBank/DDBJ databases">
        <authorList>
            <person name="Cha J.-S."/>
        </authorList>
    </citation>
    <scope>NUCLEOTIDE SEQUENCE [LARGE SCALE GENOMIC DNA]</scope>
    <source>
        <strain evidence="1 2">LMG5095</strain>
    </source>
</reference>
<dbReference type="RefSeq" id="WP_080289380.1">
    <property type="nucleotide sequence ID" value="NZ_CP028490.1"/>
</dbReference>
<evidence type="ECO:0000313" key="2">
    <source>
        <dbReference type="Proteomes" id="UP000240475"/>
    </source>
</evidence>
<dbReference type="AlphaFoldDB" id="A0AAD0I7D1"/>
<dbReference type="Proteomes" id="UP000240475">
    <property type="component" value="Chromosome"/>
</dbReference>
<organism evidence="1 2">
    <name type="scientific">Pseudomonas syringae pv. atrofaciens</name>
    <dbReference type="NCBI Taxonomy" id="192087"/>
    <lineage>
        <taxon>Bacteria</taxon>
        <taxon>Pseudomonadati</taxon>
        <taxon>Pseudomonadota</taxon>
        <taxon>Gammaproteobacteria</taxon>
        <taxon>Pseudomonadales</taxon>
        <taxon>Pseudomonadaceae</taxon>
        <taxon>Pseudomonas</taxon>
        <taxon>Pseudomonas syringae</taxon>
    </lineage>
</organism>
<keyword evidence="1" id="KW-0675">Receptor</keyword>
<gene>
    <name evidence="1" type="ORF">DA456_08200</name>
</gene>
<protein>
    <submittedName>
        <fullName evidence="1">Toll/interleukin-1 receptor domain-containing protein</fullName>
    </submittedName>
</protein>
<sequence>MKIFISWSGNRSKAVAEIMSDWIKCVLQATDPWISTKHIERGSLWFSEINEKLRDVSVGIVCLTQENKNKPWILFEAGALAKGLSGSRVCTFLVDLTPADLTDPLAQFNHTHPDERSMWELIKTLNACLAEKSLEERVLSKIFEVYWPKFLAEFEVALAANEPGEVIEPRTPDDLMTEILENTRMLGKRISEIEDRSRNRNSYLAPIKNWRDYKSFGPANGQGSGSKYISAAAKLMTEGAPESLIIEQLVQTQLPPSAVYDILKSMRSALESDVPTGAHSSKDSDE</sequence>